<dbReference type="EMBL" id="GDID01003663">
    <property type="protein sequence ID" value="JAP92943.1"/>
    <property type="molecule type" value="Transcribed_RNA"/>
</dbReference>
<feature type="binding site" evidence="4">
    <location>
        <position position="28"/>
    </location>
    <ligand>
        <name>Ca(2+)</name>
        <dbReference type="ChEBI" id="CHEBI:29108"/>
        <label>1</label>
    </ligand>
</feature>
<evidence type="ECO:0000259" key="5">
    <source>
        <dbReference type="PROSITE" id="PS50222"/>
    </source>
</evidence>
<feature type="domain" description="EF-hand" evidence="5">
    <location>
        <begin position="3"/>
        <end position="39"/>
    </location>
</feature>
<feature type="binding site" evidence="4">
    <location>
        <position position="53"/>
    </location>
    <ligand>
        <name>Ca(2+)</name>
        <dbReference type="ChEBI" id="CHEBI:29108"/>
        <label>1</label>
    </ligand>
</feature>
<feature type="binding site" evidence="4">
    <location>
        <position position="51"/>
    </location>
    <ligand>
        <name>Ca(2+)</name>
        <dbReference type="ChEBI" id="CHEBI:29108"/>
        <label>1</label>
    </ligand>
</feature>
<dbReference type="CDD" id="cd00051">
    <property type="entry name" value="EFh"/>
    <property type="match status" value="1"/>
</dbReference>
<dbReference type="SMART" id="SM00054">
    <property type="entry name" value="EFh"/>
    <property type="match status" value="3"/>
</dbReference>
<evidence type="ECO:0000256" key="2">
    <source>
        <dbReference type="ARBA" id="ARBA00022723"/>
    </source>
</evidence>
<dbReference type="PANTHER" id="PTHR11653:SF10">
    <property type="entry name" value="EF-HAND DOMAIN-CONTAINING PROTEIN"/>
    <property type="match status" value="1"/>
</dbReference>
<protein>
    <submittedName>
        <fullName evidence="6">EF-hand domain pair-containing protein</fullName>
    </submittedName>
</protein>
<feature type="binding site" evidence="4">
    <location>
        <position position="57"/>
    </location>
    <ligand>
        <name>Ca(2+)</name>
        <dbReference type="ChEBI" id="CHEBI:29108"/>
        <label>1</label>
    </ligand>
</feature>
<evidence type="ECO:0000256" key="3">
    <source>
        <dbReference type="ARBA" id="ARBA00022837"/>
    </source>
</evidence>
<feature type="binding site" evidence="4">
    <location>
        <position position="18"/>
    </location>
    <ligand>
        <name>Ca(2+)</name>
        <dbReference type="ChEBI" id="CHEBI:29108"/>
        <label>1</label>
    </ligand>
</feature>
<dbReference type="Gene3D" id="1.10.238.10">
    <property type="entry name" value="EF-hand"/>
    <property type="match status" value="2"/>
</dbReference>
<organism evidence="6">
    <name type="scientific">Trepomonas sp. PC1</name>
    <dbReference type="NCBI Taxonomy" id="1076344"/>
    <lineage>
        <taxon>Eukaryota</taxon>
        <taxon>Metamonada</taxon>
        <taxon>Diplomonadida</taxon>
        <taxon>Hexamitidae</taxon>
        <taxon>Hexamitinae</taxon>
        <taxon>Trepomonas</taxon>
    </lineage>
</organism>
<proteinExistence type="inferred from homology"/>
<dbReference type="InterPro" id="IPR008080">
    <property type="entry name" value="Parvalbumin"/>
</dbReference>
<evidence type="ECO:0000256" key="1">
    <source>
        <dbReference type="ARBA" id="ARBA00009753"/>
    </source>
</evidence>
<gene>
    <name evidence="6" type="ORF">TPC1_14951</name>
</gene>
<comment type="similarity">
    <text evidence="1">Belongs to the parvalbumin family.</text>
</comment>
<dbReference type="PROSITE" id="PS00018">
    <property type="entry name" value="EF_HAND_1"/>
    <property type="match status" value="2"/>
</dbReference>
<dbReference type="InterPro" id="IPR011992">
    <property type="entry name" value="EF-hand-dom_pair"/>
</dbReference>
<dbReference type="InterPro" id="IPR018247">
    <property type="entry name" value="EF_Hand_1_Ca_BS"/>
</dbReference>
<feature type="domain" description="EF-hand" evidence="5">
    <location>
        <begin position="44"/>
        <end position="73"/>
    </location>
</feature>
<feature type="binding site" evidence="4">
    <location>
        <position position="22"/>
    </location>
    <ligand>
        <name>Ca(2+)</name>
        <dbReference type="ChEBI" id="CHEBI:29108"/>
        <label>1</label>
    </ligand>
</feature>
<dbReference type="AlphaFoldDB" id="A0A146K809"/>
<reference evidence="6" key="1">
    <citation type="submission" date="2015-07" db="EMBL/GenBank/DDBJ databases">
        <title>Adaptation to a free-living lifestyle via gene acquisitions in the diplomonad Trepomonas sp. PC1.</title>
        <authorList>
            <person name="Xu F."/>
            <person name="Jerlstrom-Hultqvist J."/>
            <person name="Kolisko M."/>
            <person name="Simpson A.G.B."/>
            <person name="Roger A.J."/>
            <person name="Svard S.G."/>
            <person name="Andersson J.O."/>
        </authorList>
    </citation>
    <scope>NUCLEOTIDE SEQUENCE</scope>
    <source>
        <strain evidence="6">PC1</strain>
    </source>
</reference>
<evidence type="ECO:0000256" key="4">
    <source>
        <dbReference type="PIRSR" id="PIRSR608080-1"/>
    </source>
</evidence>
<accession>A0A146K809</accession>
<dbReference type="PANTHER" id="PTHR11653">
    <property type="entry name" value="PARVALBUMIN ALPHA"/>
    <property type="match status" value="1"/>
</dbReference>
<dbReference type="Pfam" id="PF13499">
    <property type="entry name" value="EF-hand_7"/>
    <property type="match status" value="1"/>
</dbReference>
<feature type="domain" description="EF-hand" evidence="5">
    <location>
        <begin position="81"/>
        <end position="108"/>
    </location>
</feature>
<dbReference type="GO" id="GO:0005509">
    <property type="term" value="F:calcium ion binding"/>
    <property type="evidence" value="ECO:0007669"/>
    <property type="project" value="InterPro"/>
</dbReference>
<keyword evidence="3 4" id="KW-0106">Calcium</keyword>
<feature type="binding site" evidence="4">
    <location>
        <position position="20"/>
    </location>
    <ligand>
        <name>Ca(2+)</name>
        <dbReference type="ChEBI" id="CHEBI:29108"/>
        <label>1</label>
    </ligand>
</feature>
<feature type="binding site" evidence="4">
    <location>
        <position position="16"/>
    </location>
    <ligand>
        <name>Ca(2+)</name>
        <dbReference type="ChEBI" id="CHEBI:29108"/>
        <label>1</label>
    </ligand>
</feature>
<sequence>MRPNFSEVQRIFQTIDTDRSGFVDTVQEFQELMKHAGVDPSKGQSFLQACDFDGDGKISVQDYLRYIYLKINHPTTPEFVMFLAADSDCSGSIDPKELYSMLIKLDAMYQKYTEPQLQQMIHQITGGKGDLNLQQFTQLLKVIGVPTK</sequence>
<dbReference type="SUPFAM" id="SSF47473">
    <property type="entry name" value="EF-hand"/>
    <property type="match status" value="1"/>
</dbReference>
<name>A0A146K809_9EUKA</name>
<dbReference type="InterPro" id="IPR002048">
    <property type="entry name" value="EF_hand_dom"/>
</dbReference>
<keyword evidence="2 4" id="KW-0479">Metal-binding</keyword>
<dbReference type="PROSITE" id="PS50222">
    <property type="entry name" value="EF_HAND_2"/>
    <property type="match status" value="3"/>
</dbReference>
<dbReference type="Pfam" id="PF13202">
    <property type="entry name" value="EF-hand_5"/>
    <property type="match status" value="1"/>
</dbReference>
<evidence type="ECO:0000313" key="6">
    <source>
        <dbReference type="EMBL" id="JAP92943.1"/>
    </source>
</evidence>
<feature type="binding site" evidence="4">
    <location>
        <position position="55"/>
    </location>
    <ligand>
        <name>Ca(2+)</name>
        <dbReference type="ChEBI" id="CHEBI:29108"/>
        <label>1</label>
    </ligand>
</feature>